<gene>
    <name evidence="4" type="ORF">D1006_34830</name>
</gene>
<dbReference type="NCBIfam" id="TIGR02568">
    <property type="entry name" value="LcrE"/>
    <property type="match status" value="1"/>
</dbReference>
<evidence type="ECO:0000256" key="1">
    <source>
        <dbReference type="SAM" id="MobiDB-lite"/>
    </source>
</evidence>
<dbReference type="EMBL" id="QWEX01000003">
    <property type="protein sequence ID" value="RXV65294.1"/>
    <property type="molecule type" value="Genomic_DNA"/>
</dbReference>
<dbReference type="InterPro" id="IPR013401">
    <property type="entry name" value="T3SS_LcrE"/>
</dbReference>
<evidence type="ECO:0000259" key="3">
    <source>
        <dbReference type="Pfam" id="PF09059"/>
    </source>
</evidence>
<evidence type="ECO:0000313" key="4">
    <source>
        <dbReference type="EMBL" id="RXV65294.1"/>
    </source>
</evidence>
<dbReference type="NCBIfam" id="TIGR02511">
    <property type="entry name" value="type_III_tyeA"/>
    <property type="match status" value="1"/>
</dbReference>
<evidence type="ECO:0000313" key="5">
    <source>
        <dbReference type="Proteomes" id="UP000289650"/>
    </source>
</evidence>
<dbReference type="GO" id="GO:0009986">
    <property type="term" value="C:cell surface"/>
    <property type="evidence" value="ECO:0007669"/>
    <property type="project" value="InterPro"/>
</dbReference>
<dbReference type="SUPFAM" id="SSF140591">
    <property type="entry name" value="Type III secretion system domain"/>
    <property type="match status" value="2"/>
</dbReference>
<dbReference type="GO" id="GO:0030254">
    <property type="term" value="P:protein secretion by the type III secretion system"/>
    <property type="evidence" value="ECO:0007669"/>
    <property type="project" value="InterPro"/>
</dbReference>
<feature type="region of interest" description="Disordered" evidence="1">
    <location>
        <begin position="1"/>
        <end position="21"/>
    </location>
</feature>
<dbReference type="AlphaFoldDB" id="A0A4V1PQU3"/>
<proteinExistence type="predicted"/>
<dbReference type="Pfam" id="PF09059">
    <property type="entry name" value="TyeA"/>
    <property type="match status" value="1"/>
</dbReference>
<reference evidence="4 5" key="1">
    <citation type="submission" date="2018-08" db="EMBL/GenBank/DDBJ databases">
        <title>Mountain-cultivated ginseng endophyte, Burkholderia stabilis and its activity against ginseng root rot disease.</title>
        <authorList>
            <person name="Tapan Kumar M."/>
            <person name="Bae H."/>
            <person name="Shanmugam G."/>
            <person name="Jeon J."/>
        </authorList>
    </citation>
    <scope>NUCLEOTIDE SEQUENCE [LARGE SCALE GENOMIC DNA]</scope>
    <source>
        <strain evidence="4 5">EB159</strain>
    </source>
</reference>
<dbReference type="Pfam" id="PF07201">
    <property type="entry name" value="HrpJ"/>
    <property type="match status" value="1"/>
</dbReference>
<evidence type="ECO:0000259" key="2">
    <source>
        <dbReference type="Pfam" id="PF07201"/>
    </source>
</evidence>
<dbReference type="GO" id="GO:0050709">
    <property type="term" value="P:negative regulation of protein secretion"/>
    <property type="evidence" value="ECO:0007669"/>
    <property type="project" value="InterPro"/>
</dbReference>
<dbReference type="Proteomes" id="UP000289650">
    <property type="component" value="Unassembled WGS sequence"/>
</dbReference>
<dbReference type="InterPro" id="IPR010812">
    <property type="entry name" value="HrpJ-like"/>
</dbReference>
<feature type="domain" description="Hypersensitivity response secretion-like HrpJ" evidence="2">
    <location>
        <begin position="66"/>
        <end position="223"/>
    </location>
</feature>
<dbReference type="RefSeq" id="WP_129517739.1">
    <property type="nucleotide sequence ID" value="NZ_QWEX01000003.1"/>
</dbReference>
<comment type="caution">
    <text evidence="4">The sequence shown here is derived from an EMBL/GenBank/DDBJ whole genome shotgun (WGS) entry which is preliminary data.</text>
</comment>
<accession>A0A4V1PQU3</accession>
<dbReference type="Gene3D" id="1.20.1280.80">
    <property type="match status" value="1"/>
</dbReference>
<name>A0A4V1PQU3_9BURK</name>
<dbReference type="OrthoDB" id="6480224at2"/>
<sequence>MNPIDQAGTRPAPPTAAPASPVATRLAREIVPAGSALDLAQDALADQPLDFGNMPRDSVAVSAGSFAETLEDIGFAVGTRMREPQRSQASGSADRPRRRTMLQQLVRQIGSVSATQLDDLRRRIPGLDELEDAGDAMRSAGMNDGEMALLLGAMLEEGKLSGARRRHAEARLATVLSGDEWALQLFSHLEFGRSGHAGLAALRQLYQRAATQDRHLIQWFEEFRRLPDRQRKLKTLIRALAFELSSEGPAMDTRLAAVITDLKRILQFLGIEDHCKRCADRLQAPDIDGDALIAALLEIIGQSWLSAAWLDGQTQKMVHDASLRYHHAKGMMELVKLLPDDCFDDADQRTTILDAFSEHLEALIDAQT</sequence>
<protein>
    <submittedName>
        <fullName evidence="4">YopN family type III secretion system gatekeeper subunit</fullName>
    </submittedName>
</protein>
<dbReference type="InterPro" id="IPR038347">
    <property type="entry name" value="TyeA_sf"/>
</dbReference>
<feature type="domain" description="Type III secretion system effector delivery regulator TyeA" evidence="3">
    <location>
        <begin position="292"/>
        <end position="365"/>
    </location>
</feature>
<dbReference type="GO" id="GO:0019867">
    <property type="term" value="C:outer membrane"/>
    <property type="evidence" value="ECO:0007669"/>
    <property type="project" value="InterPro"/>
</dbReference>
<dbReference type="InterPro" id="IPR013351">
    <property type="entry name" value="T3SS_TyeA-rel"/>
</dbReference>
<organism evidence="4 5">
    <name type="scientific">Burkholderia stabilis</name>
    <dbReference type="NCBI Taxonomy" id="95485"/>
    <lineage>
        <taxon>Bacteria</taxon>
        <taxon>Pseudomonadati</taxon>
        <taxon>Pseudomonadota</taxon>
        <taxon>Betaproteobacteria</taxon>
        <taxon>Burkholderiales</taxon>
        <taxon>Burkholderiaceae</taxon>
        <taxon>Burkholderia</taxon>
        <taxon>Burkholderia cepacia complex</taxon>
    </lineage>
</organism>
<dbReference type="InterPro" id="IPR015144">
    <property type="entry name" value="T3SS_TyeA"/>
</dbReference>